<comment type="pathway">
    <text evidence="2">Cofactor biosynthesis; NAD(+) biosynthesis; deamido-NAD(+) from nicotinate D-ribonucleotide: step 1/1.</text>
</comment>
<dbReference type="GO" id="GO:0004515">
    <property type="term" value="F:nicotinate-nucleotide adenylyltransferase activity"/>
    <property type="evidence" value="ECO:0007669"/>
    <property type="project" value="UniProtKB-EC"/>
</dbReference>
<keyword evidence="6 11" id="KW-0548">Nucleotidyltransferase</keyword>
<keyword evidence="9 11" id="KW-0520">NAD</keyword>
<dbReference type="CDD" id="cd09286">
    <property type="entry name" value="NMNAT_Eukarya"/>
    <property type="match status" value="1"/>
</dbReference>
<evidence type="ECO:0000256" key="3">
    <source>
        <dbReference type="ARBA" id="ARBA00007064"/>
    </source>
</evidence>
<proteinExistence type="inferred from homology"/>
<dbReference type="InterPro" id="IPR005248">
    <property type="entry name" value="NadD/NMNAT"/>
</dbReference>
<evidence type="ECO:0000313" key="14">
    <source>
        <dbReference type="EMBL" id="GAT99261.1"/>
    </source>
</evidence>
<comment type="catalytic activity">
    <reaction evidence="11">
        <text>beta-nicotinamide D-ribonucleotide + ATP + H(+) = diphosphate + NAD(+)</text>
        <dbReference type="Rhea" id="RHEA:21360"/>
        <dbReference type="ChEBI" id="CHEBI:14649"/>
        <dbReference type="ChEBI" id="CHEBI:15378"/>
        <dbReference type="ChEBI" id="CHEBI:30616"/>
        <dbReference type="ChEBI" id="CHEBI:33019"/>
        <dbReference type="ChEBI" id="CHEBI:57540"/>
        <dbReference type="EC" id="2.7.7.1"/>
    </reaction>
</comment>
<comment type="catalytic activity">
    <reaction evidence="10 11">
        <text>nicotinate beta-D-ribonucleotide + ATP + H(+) = deamido-NAD(+) + diphosphate</text>
        <dbReference type="Rhea" id="RHEA:22860"/>
        <dbReference type="ChEBI" id="CHEBI:15378"/>
        <dbReference type="ChEBI" id="CHEBI:30616"/>
        <dbReference type="ChEBI" id="CHEBI:33019"/>
        <dbReference type="ChEBI" id="CHEBI:57502"/>
        <dbReference type="ChEBI" id="CHEBI:58437"/>
        <dbReference type="EC" id="2.7.7.18"/>
    </reaction>
</comment>
<dbReference type="GO" id="GO:0000309">
    <property type="term" value="F:nicotinamide-nucleotide adenylyltransferase activity"/>
    <property type="evidence" value="ECO:0007669"/>
    <property type="project" value="UniProtKB-EC"/>
</dbReference>
<dbReference type="VEuPathDB" id="AmoebaDB:EHI_010950"/>
<keyword evidence="5 11" id="KW-0808">Transferase</keyword>
<dbReference type="EC" id="2.7.7.18" evidence="11"/>
<dbReference type="Pfam" id="PF01467">
    <property type="entry name" value="CTP_transf_like"/>
    <property type="match status" value="1"/>
</dbReference>
<feature type="domain" description="Cytidyltransferase-like" evidence="12">
    <location>
        <begin position="9"/>
        <end position="184"/>
    </location>
</feature>
<evidence type="ECO:0000256" key="4">
    <source>
        <dbReference type="ARBA" id="ARBA00022642"/>
    </source>
</evidence>
<keyword evidence="7 11" id="KW-0547">Nucleotide-binding</keyword>
<evidence type="ECO:0000256" key="7">
    <source>
        <dbReference type="ARBA" id="ARBA00022741"/>
    </source>
</evidence>
<dbReference type="SUPFAM" id="SSF52374">
    <property type="entry name" value="Nucleotidylyl transferase"/>
    <property type="match status" value="1"/>
</dbReference>
<keyword evidence="4 11" id="KW-0662">Pyridine nucleotide biosynthesis</keyword>
<evidence type="ECO:0000256" key="9">
    <source>
        <dbReference type="ARBA" id="ARBA00023027"/>
    </source>
</evidence>
<dbReference type="OMA" id="QPWKENI"/>
<dbReference type="SMR" id="A0A5K1VKL3"/>
<evidence type="ECO:0000313" key="15">
    <source>
        <dbReference type="Proteomes" id="UP000078387"/>
    </source>
</evidence>
<dbReference type="InterPro" id="IPR045094">
    <property type="entry name" value="NMNAT_euk"/>
</dbReference>
<dbReference type="GO" id="GO:0009435">
    <property type="term" value="P:NAD+ biosynthetic process"/>
    <property type="evidence" value="ECO:0007669"/>
    <property type="project" value="UniProtKB-UniPathway"/>
</dbReference>
<dbReference type="Gene3D" id="3.40.50.620">
    <property type="entry name" value="HUPs"/>
    <property type="match status" value="1"/>
</dbReference>
<dbReference type="EC" id="2.7.7.1" evidence="11"/>
<evidence type="ECO:0000259" key="12">
    <source>
        <dbReference type="Pfam" id="PF01467"/>
    </source>
</evidence>
<dbReference type="EMBL" id="BDEQ01000001">
    <property type="protein sequence ID" value="GAT99261.1"/>
    <property type="molecule type" value="Genomic_DNA"/>
</dbReference>
<evidence type="ECO:0000256" key="11">
    <source>
        <dbReference type="RuleBase" id="RU362021"/>
    </source>
</evidence>
<dbReference type="UniPathway" id="UPA00253">
    <property type="reaction ID" value="UER00332"/>
</dbReference>
<evidence type="ECO:0000256" key="2">
    <source>
        <dbReference type="ARBA" id="ARBA00005019"/>
    </source>
</evidence>
<evidence type="ECO:0000256" key="8">
    <source>
        <dbReference type="ARBA" id="ARBA00022840"/>
    </source>
</evidence>
<organism evidence="14 15">
    <name type="scientific">Entamoeba histolytica</name>
    <dbReference type="NCBI Taxonomy" id="5759"/>
    <lineage>
        <taxon>Eukaryota</taxon>
        <taxon>Amoebozoa</taxon>
        <taxon>Evosea</taxon>
        <taxon>Archamoebae</taxon>
        <taxon>Mastigamoebida</taxon>
        <taxon>Entamoebidae</taxon>
        <taxon>Entamoeba</taxon>
    </lineage>
</organism>
<dbReference type="VEuPathDB" id="AmoebaDB:EHI8A_151620"/>
<dbReference type="InterPro" id="IPR004821">
    <property type="entry name" value="Cyt_trans-like"/>
</dbReference>
<dbReference type="PANTHER" id="PTHR12039">
    <property type="entry name" value="NICOTINAMIDE MONONUCLEOTIDE ADENYLYLTRANSFERASE"/>
    <property type="match status" value="1"/>
</dbReference>
<accession>A0A5K1VKL3</accession>
<dbReference type="NCBIfam" id="TIGR00482">
    <property type="entry name" value="nicotinate (nicotinamide) nucleotide adenylyltransferase"/>
    <property type="match status" value="1"/>
</dbReference>
<dbReference type="Proteomes" id="UP000078387">
    <property type="component" value="Unassembled WGS sequence"/>
</dbReference>
<evidence type="ECO:0000256" key="6">
    <source>
        <dbReference type="ARBA" id="ARBA00022695"/>
    </source>
</evidence>
<dbReference type="InterPro" id="IPR014729">
    <property type="entry name" value="Rossmann-like_a/b/a_fold"/>
</dbReference>
<keyword evidence="8 11" id="KW-0067">ATP-binding</keyword>
<comment type="pathway">
    <text evidence="1 11">Cofactor biosynthesis; NAD(+) biosynthesis; NAD(+) from nicotinamide D-ribonucleotide: step 1/1.</text>
</comment>
<evidence type="ECO:0000313" key="13">
    <source>
        <dbReference type="EMBL" id="GAT95107.1"/>
    </source>
</evidence>
<dbReference type="AlphaFoldDB" id="A0A5K1VKL3"/>
<gene>
    <name evidence="14" type="ORF">CL6EHI_010950</name>
    <name evidence="13" type="ORF">CL6EHI_084990</name>
</gene>
<dbReference type="VEuPathDB" id="AmoebaDB:EHI7A_136400"/>
<dbReference type="EMBL" id="BDEQ01000001">
    <property type="protein sequence ID" value="GAT95107.1"/>
    <property type="molecule type" value="Genomic_DNA"/>
</dbReference>
<name>A0A5K1VKL3_ENTHI</name>
<dbReference type="InterPro" id="IPR051182">
    <property type="entry name" value="Euk_NMN_adenylyltrnsfrase"/>
</dbReference>
<evidence type="ECO:0000256" key="5">
    <source>
        <dbReference type="ARBA" id="ARBA00022679"/>
    </source>
</evidence>
<dbReference type="PANTHER" id="PTHR12039:SF0">
    <property type="entry name" value="NICOTINAMIDE-NUCLEOTIDE ADENYLYLTRANSFERASE"/>
    <property type="match status" value="1"/>
</dbReference>
<dbReference type="FunFam" id="3.40.50.620:FF:000386">
    <property type="entry name" value="Nicotinamide-nucleotide adenylyltransferase"/>
    <property type="match status" value="1"/>
</dbReference>
<reference evidence="14 15" key="1">
    <citation type="submission" date="2016-05" db="EMBL/GenBank/DDBJ databases">
        <title>First whole genome sequencing of Entamoeba histolytica HM1:IMSS-clone-6.</title>
        <authorList>
            <person name="Mukherjee Avik.K."/>
            <person name="Izumyama S."/>
            <person name="Nakada-Tsukui K."/>
            <person name="Nozaki T."/>
        </authorList>
    </citation>
    <scope>NUCLEOTIDE SEQUENCE [LARGE SCALE GENOMIC DNA]</scope>
    <source>
        <strain evidence="14 15">HM1:IMSS clone 6</strain>
    </source>
</reference>
<evidence type="ECO:0000256" key="10">
    <source>
        <dbReference type="ARBA" id="ARBA00048721"/>
    </source>
</evidence>
<comment type="similarity">
    <text evidence="3 11">Belongs to the eukaryotic NMN adenylyltransferase family.</text>
</comment>
<comment type="caution">
    <text evidence="14">The sequence shown here is derived from an EMBL/GenBank/DDBJ whole genome shotgun (WGS) entry which is preliminary data.</text>
</comment>
<protein>
    <recommendedName>
        <fullName evidence="11">Nicotinamide-nucleotide adenylyltransferase</fullName>
        <ecNumber evidence="11">2.7.7.1</ecNumber>
        <ecNumber evidence="11">2.7.7.18</ecNumber>
    </recommendedName>
</protein>
<evidence type="ECO:0000256" key="1">
    <source>
        <dbReference type="ARBA" id="ARBA00004658"/>
    </source>
</evidence>
<dbReference type="VEuPathDB" id="AmoebaDB:EHI5A_184920"/>
<dbReference type="GO" id="GO:0005524">
    <property type="term" value="F:ATP binding"/>
    <property type="evidence" value="ECO:0007669"/>
    <property type="project" value="UniProtKB-KW"/>
</dbReference>
<sequence length="212" mass="25208">MEEKDIIIVCCGSYNPIHYIHLLLFELTKNYFKEHGRNVVKGIISPANDLYWKKGLLSSKHRVAMCQEAVKTSDWIIVDDWESKQKEYVRTYNVLKHEREVYGNEYDIYFIGADDLIPNMMNKNCWDQVLLEKIVNEFGIVFFKRTNPNCSEQIKSYPLFARHLNHIFIIDSFQSQHSSTLVRQLVKSRMSIKYLVPDEVIYYITQHQLYLE</sequence>